<sequence length="103" mass="11585">MALLWHTTEIIMSKPLFPLGRVTATPGCLELLDKNNQAPSDLLDRHVRGDWGIVDPDDAQANNLALEHGERLLSSYELLDGSKVWVITEWDRSATTLLRPSDY</sequence>
<dbReference type="Proteomes" id="UP000324479">
    <property type="component" value="Unassembled WGS sequence"/>
</dbReference>
<accession>A0A5M6CTG4</accession>
<protein>
    <recommendedName>
        <fullName evidence="3">Plasmid related protein</fullName>
    </recommendedName>
</protein>
<evidence type="ECO:0000313" key="1">
    <source>
        <dbReference type="EMBL" id="KAA5538608.1"/>
    </source>
</evidence>
<gene>
    <name evidence="1" type="ORF">FYK55_27195</name>
</gene>
<dbReference type="AlphaFoldDB" id="A0A5M6CTG4"/>
<dbReference type="EMBL" id="VWOX01000029">
    <property type="protein sequence ID" value="KAA5538608.1"/>
    <property type="molecule type" value="Genomic_DNA"/>
</dbReference>
<name>A0A5M6CTG4_9BACT</name>
<comment type="caution">
    <text evidence="1">The sequence shown here is derived from an EMBL/GenBank/DDBJ whole genome shotgun (WGS) entry which is preliminary data.</text>
</comment>
<keyword evidence="2" id="KW-1185">Reference proteome</keyword>
<evidence type="ECO:0008006" key="3">
    <source>
        <dbReference type="Google" id="ProtNLM"/>
    </source>
</evidence>
<proteinExistence type="predicted"/>
<reference evidence="1 2" key="1">
    <citation type="submission" date="2019-08" db="EMBL/GenBank/DDBJ databases">
        <authorList>
            <person name="Dhanesh K."/>
            <person name="Kumar G."/>
            <person name="Sasikala C."/>
            <person name="Venkata Ramana C."/>
        </authorList>
    </citation>
    <scope>NUCLEOTIDE SEQUENCE [LARGE SCALE GENOMIC DNA]</scope>
    <source>
        <strain evidence="1 2">JC645</strain>
    </source>
</reference>
<organism evidence="1 2">
    <name type="scientific">Roseiconus nitratireducens</name>
    <dbReference type="NCBI Taxonomy" id="2605748"/>
    <lineage>
        <taxon>Bacteria</taxon>
        <taxon>Pseudomonadati</taxon>
        <taxon>Planctomycetota</taxon>
        <taxon>Planctomycetia</taxon>
        <taxon>Pirellulales</taxon>
        <taxon>Pirellulaceae</taxon>
        <taxon>Roseiconus</taxon>
    </lineage>
</organism>
<evidence type="ECO:0000313" key="2">
    <source>
        <dbReference type="Proteomes" id="UP000324479"/>
    </source>
</evidence>